<reference evidence="7" key="1">
    <citation type="submission" date="2011-06" db="EMBL/GenBank/DDBJ databases">
        <title>The Genome Sequence of Fusarium oxysporum Fo47.</title>
        <authorList>
            <consortium name="The Broad Institute Genome Sequencing Platform"/>
            <person name="Ma L.-J."/>
            <person name="Gale L.R."/>
            <person name="Schwartz D.C."/>
            <person name="Zhou S."/>
            <person name="Corby-Kistler H."/>
            <person name="Young S.K."/>
            <person name="Zeng Q."/>
            <person name="Gargeya S."/>
            <person name="Fitzgerald M."/>
            <person name="Haas B."/>
            <person name="Abouelleil A."/>
            <person name="Alvarado L."/>
            <person name="Arachchi H.M."/>
            <person name="Berlin A."/>
            <person name="Brown A."/>
            <person name="Chapman S.B."/>
            <person name="Chen Z."/>
            <person name="Dunbar C."/>
            <person name="Freedman E."/>
            <person name="Gearin G."/>
            <person name="Gellesch M."/>
            <person name="Goldberg J."/>
            <person name="Griggs A."/>
            <person name="Gujja S."/>
            <person name="Heiman D."/>
            <person name="Howarth C."/>
            <person name="Larson L."/>
            <person name="Lui A."/>
            <person name="MacDonald P.J.P."/>
            <person name="Mehta T."/>
            <person name="Montmayeur A."/>
            <person name="Murphy C."/>
            <person name="Neiman D."/>
            <person name="Pearson M."/>
            <person name="Priest M."/>
            <person name="Roberts A."/>
            <person name="Saif S."/>
            <person name="Shea T."/>
            <person name="Shenoy N."/>
            <person name="Sisk P."/>
            <person name="Stolte C."/>
            <person name="Sykes S."/>
            <person name="Wortman J."/>
            <person name="Nusbaum C."/>
            <person name="Birren B."/>
        </authorList>
    </citation>
    <scope>NUCLEOTIDE SEQUENCE [LARGE SCALE GENOMIC DNA]</scope>
    <source>
        <strain evidence="7">Fo47</strain>
    </source>
</reference>
<dbReference type="VEuPathDB" id="FungiDB:FOZG_17887"/>
<evidence type="ECO:0008006" key="8">
    <source>
        <dbReference type="Google" id="ProtNLM"/>
    </source>
</evidence>
<feature type="transmembrane region" description="Helical" evidence="6">
    <location>
        <begin position="36"/>
        <end position="62"/>
    </location>
</feature>
<feature type="transmembrane region" description="Helical" evidence="6">
    <location>
        <begin position="12"/>
        <end position="30"/>
    </location>
</feature>
<dbReference type="GO" id="GO:0016020">
    <property type="term" value="C:membrane"/>
    <property type="evidence" value="ECO:0007669"/>
    <property type="project" value="UniProtKB-SubCell"/>
</dbReference>
<feature type="transmembrane region" description="Helical" evidence="6">
    <location>
        <begin position="245"/>
        <end position="266"/>
    </location>
</feature>
<dbReference type="HOGENOM" id="CLU_004495_5_1_1"/>
<evidence type="ECO:0000313" key="7">
    <source>
        <dbReference type="EMBL" id="EWZ28402.1"/>
    </source>
</evidence>
<evidence type="ECO:0000256" key="2">
    <source>
        <dbReference type="ARBA" id="ARBA00022448"/>
    </source>
</evidence>
<dbReference type="Proteomes" id="UP000030766">
    <property type="component" value="Unassembled WGS sequence"/>
</dbReference>
<feature type="transmembrane region" description="Helical" evidence="6">
    <location>
        <begin position="204"/>
        <end position="225"/>
    </location>
</feature>
<proteinExistence type="predicted"/>
<dbReference type="PANTHER" id="PTHR45649">
    <property type="entry name" value="AMINO-ACID PERMEASE BAT1"/>
    <property type="match status" value="1"/>
</dbReference>
<sequence length="318" mass="33597">MGYEPQLKRDVSTLQLIGVAFMVTASWLGVTGGFTTGVVIGGSVCLVYGLIIVAVLSTFFAITLAELSSAMPTAGGQYYWVSILAPERAARPSAFFTGLCNLAGGIVSTAGASVLIGHMVLACVKLCHPSFEIKAWQVYLVGLCFNWSGCIININKTVVAKSVSLGMFVSIVVCLAIVVAVPAASPSHTSPSFIFTSTDNVSGWNSKGMAFLAGLINANYSFGLIDSAVHLAEDIKNPEKNVPKALFFTVGIGFVTAWPLAILLMYCLTDFDDVVNTATGVPLLELFYISFNRSKAGAVVMMSGLIVCWTCAMMALHA</sequence>
<dbReference type="EMBL" id="JH717925">
    <property type="protein sequence ID" value="EWZ28402.1"/>
    <property type="molecule type" value="Genomic_DNA"/>
</dbReference>
<dbReference type="InterPro" id="IPR002293">
    <property type="entry name" value="AA/rel_permease1"/>
</dbReference>
<feature type="transmembrane region" description="Helical" evidence="6">
    <location>
        <begin position="296"/>
        <end position="316"/>
    </location>
</feature>
<name>W9J8N8_FUSOX</name>
<evidence type="ECO:0000256" key="3">
    <source>
        <dbReference type="ARBA" id="ARBA00022692"/>
    </source>
</evidence>
<evidence type="ECO:0000256" key="5">
    <source>
        <dbReference type="ARBA" id="ARBA00023136"/>
    </source>
</evidence>
<keyword evidence="4 6" id="KW-1133">Transmembrane helix</keyword>
<dbReference type="Gene3D" id="1.20.1740.10">
    <property type="entry name" value="Amino acid/polyamine transporter I"/>
    <property type="match status" value="1"/>
</dbReference>
<keyword evidence="2" id="KW-0813">Transport</keyword>
<reference evidence="7" key="2">
    <citation type="submission" date="2012-06" db="EMBL/GenBank/DDBJ databases">
        <title>Annotation of the Genome Sequence of Fusarium oxysporum Fo47.</title>
        <authorList>
            <consortium name="The Broad Institute Genomics Platform"/>
            <person name="Ma L.-J."/>
            <person name="Corby-Kistler H."/>
            <person name="Broz K."/>
            <person name="Gale L.R."/>
            <person name="Jonkers W."/>
            <person name="O'Donnell K."/>
            <person name="Ploetz R."/>
            <person name="Steinberg C."/>
            <person name="Schwartz D.C."/>
            <person name="VanEtten H."/>
            <person name="Zhou S."/>
            <person name="Young S.K."/>
            <person name="Zeng Q."/>
            <person name="Gargeya S."/>
            <person name="Fitzgerald M."/>
            <person name="Abouelleil A."/>
            <person name="Alvarado L."/>
            <person name="Chapman S.B."/>
            <person name="Gainer-Dewar J."/>
            <person name="Goldberg J."/>
            <person name="Griggs A."/>
            <person name="Gujja S."/>
            <person name="Hansen M."/>
            <person name="Howarth C."/>
            <person name="Imamovic A."/>
            <person name="Ireland A."/>
            <person name="Larimer J."/>
            <person name="McCowan C."/>
            <person name="Murphy C."/>
            <person name="Pearson M."/>
            <person name="Poon T.W."/>
            <person name="Priest M."/>
            <person name="Roberts A."/>
            <person name="Saif S."/>
            <person name="Shea T."/>
            <person name="Sykes S."/>
            <person name="Wortman J."/>
            <person name="Nusbaum C."/>
            <person name="Birren B."/>
        </authorList>
    </citation>
    <scope>NUCLEOTIDE SEQUENCE</scope>
    <source>
        <strain evidence="7">Fo47</strain>
    </source>
</reference>
<accession>W9J8N8</accession>
<organism evidence="7">
    <name type="scientific">Fusarium oxysporum Fo47</name>
    <dbReference type="NCBI Taxonomy" id="660027"/>
    <lineage>
        <taxon>Eukaryota</taxon>
        <taxon>Fungi</taxon>
        <taxon>Dikarya</taxon>
        <taxon>Ascomycota</taxon>
        <taxon>Pezizomycotina</taxon>
        <taxon>Sordariomycetes</taxon>
        <taxon>Hypocreomycetidae</taxon>
        <taxon>Hypocreales</taxon>
        <taxon>Nectriaceae</taxon>
        <taxon>Fusarium</taxon>
        <taxon>Fusarium oxysporum species complex</taxon>
    </lineage>
</organism>
<gene>
    <name evidence="7" type="ORF">FOZG_17887</name>
</gene>
<evidence type="ECO:0000256" key="6">
    <source>
        <dbReference type="SAM" id="Phobius"/>
    </source>
</evidence>
<protein>
    <recommendedName>
        <fullName evidence="8">Choline transport protein</fullName>
    </recommendedName>
</protein>
<keyword evidence="3 6" id="KW-0812">Transmembrane</keyword>
<keyword evidence="5 6" id="KW-0472">Membrane</keyword>
<evidence type="ECO:0000256" key="1">
    <source>
        <dbReference type="ARBA" id="ARBA00004141"/>
    </source>
</evidence>
<dbReference type="PANTHER" id="PTHR45649:SF7">
    <property type="entry name" value="CHOLINE TRANSPORT PROTEIN"/>
    <property type="match status" value="1"/>
</dbReference>
<feature type="transmembrane region" description="Helical" evidence="6">
    <location>
        <begin position="136"/>
        <end position="154"/>
    </location>
</feature>
<dbReference type="Pfam" id="PF13520">
    <property type="entry name" value="AA_permease_2"/>
    <property type="match status" value="1"/>
</dbReference>
<evidence type="ECO:0000256" key="4">
    <source>
        <dbReference type="ARBA" id="ARBA00022989"/>
    </source>
</evidence>
<dbReference type="GO" id="GO:0022857">
    <property type="term" value="F:transmembrane transporter activity"/>
    <property type="evidence" value="ECO:0007669"/>
    <property type="project" value="InterPro"/>
</dbReference>
<feature type="transmembrane region" description="Helical" evidence="6">
    <location>
        <begin position="94"/>
        <end position="116"/>
    </location>
</feature>
<comment type="subcellular location">
    <subcellularLocation>
        <location evidence="1">Membrane</location>
        <topology evidence="1">Multi-pass membrane protein</topology>
    </subcellularLocation>
</comment>
<feature type="transmembrane region" description="Helical" evidence="6">
    <location>
        <begin position="166"/>
        <end position="184"/>
    </location>
</feature>
<dbReference type="AlphaFoldDB" id="W9J8N8"/>